<evidence type="ECO:0000259" key="7">
    <source>
        <dbReference type="Pfam" id="PF01386"/>
    </source>
</evidence>
<dbReference type="EMBL" id="CP126970">
    <property type="protein sequence ID" value="WIM69271.1"/>
    <property type="molecule type" value="Genomic_DNA"/>
</dbReference>
<evidence type="ECO:0000256" key="5">
    <source>
        <dbReference type="HAMAP-Rule" id="MF_01334"/>
    </source>
</evidence>
<evidence type="ECO:0000256" key="2">
    <source>
        <dbReference type="ARBA" id="ARBA00022884"/>
    </source>
</evidence>
<organism evidence="9 10">
    <name type="scientific">Corynebacterium suedekumii</name>
    <dbReference type="NCBI Taxonomy" id="3049801"/>
    <lineage>
        <taxon>Bacteria</taxon>
        <taxon>Bacillati</taxon>
        <taxon>Actinomycetota</taxon>
        <taxon>Actinomycetes</taxon>
        <taxon>Mycobacteriales</taxon>
        <taxon>Corynebacteriaceae</taxon>
        <taxon>Corynebacterium</taxon>
    </lineage>
</organism>
<keyword evidence="3 5" id="KW-0689">Ribosomal protein</keyword>
<dbReference type="InterPro" id="IPR020056">
    <property type="entry name" value="Rbsml_bL25/Gln-tRNA_synth_N"/>
</dbReference>
<evidence type="ECO:0000256" key="6">
    <source>
        <dbReference type="SAM" id="MobiDB-lite"/>
    </source>
</evidence>
<dbReference type="SUPFAM" id="SSF50715">
    <property type="entry name" value="Ribosomal protein L25-like"/>
    <property type="match status" value="1"/>
</dbReference>
<feature type="domain" description="Large ribosomal subunit protein bL25 beta" evidence="8">
    <location>
        <begin position="102"/>
        <end position="180"/>
    </location>
</feature>
<dbReference type="Pfam" id="PF01386">
    <property type="entry name" value="Ribosomal_L25p"/>
    <property type="match status" value="1"/>
</dbReference>
<comment type="subunit">
    <text evidence="5">Part of the 50S ribosomal subunit; part of the 5S rRNA/L5/L18/L25 subcomplex. Contacts the 5S rRNA. Binds to the 5S rRNA independently of L5 and L18.</text>
</comment>
<dbReference type="InterPro" id="IPR029751">
    <property type="entry name" value="Ribosomal_L25_dom"/>
</dbReference>
<dbReference type="Gene3D" id="2.40.240.10">
    <property type="entry name" value="Ribosomal Protein L25, Chain P"/>
    <property type="match status" value="1"/>
</dbReference>
<proteinExistence type="inferred from homology"/>
<dbReference type="PANTHER" id="PTHR33284">
    <property type="entry name" value="RIBOSOMAL PROTEIN L25/GLN-TRNA SYNTHETASE, ANTI-CODON-BINDING DOMAIN-CONTAINING PROTEIN"/>
    <property type="match status" value="1"/>
</dbReference>
<dbReference type="HAMAP" id="MF_01334">
    <property type="entry name" value="Ribosomal_bL25_CTC"/>
    <property type="match status" value="1"/>
</dbReference>
<evidence type="ECO:0000313" key="10">
    <source>
        <dbReference type="Proteomes" id="UP001238805"/>
    </source>
</evidence>
<dbReference type="NCBIfam" id="TIGR00731">
    <property type="entry name" value="bL25_bact_ctc"/>
    <property type="match status" value="1"/>
</dbReference>
<keyword evidence="4 5" id="KW-0687">Ribonucleoprotein</keyword>
<dbReference type="InterPro" id="IPR020057">
    <property type="entry name" value="Ribosomal_bL25_b-dom"/>
</dbReference>
<evidence type="ECO:0000256" key="3">
    <source>
        <dbReference type="ARBA" id="ARBA00022980"/>
    </source>
</evidence>
<dbReference type="InterPro" id="IPR011035">
    <property type="entry name" value="Ribosomal_bL25/Gln-tRNA_synth"/>
</dbReference>
<evidence type="ECO:0000313" key="9">
    <source>
        <dbReference type="EMBL" id="WIM69271.1"/>
    </source>
</evidence>
<keyword evidence="10" id="KW-1185">Reference proteome</keyword>
<sequence>MAKYPTLTATAREEFGKGFARRLRRDGRIPGVIYSGATENVHFSVDRLEFTAVVRNDGANAIVEFDIDGEKHLTMVKHVDQNVLTFDIDHVDMLAIKRGERVEVEVPVEVEGEPEPGLMYVQDADVILVEADVLEIPDSFTVSVEDLGLEDKIYAENVTLPEGVTLVADPETLIVSITVPEEEPEETDATEEGAGKEEIAGEEGSESAPETTGEGEE</sequence>
<dbReference type="CDD" id="cd00495">
    <property type="entry name" value="Ribosomal_L25_TL5_CTC"/>
    <property type="match status" value="1"/>
</dbReference>
<keyword evidence="1 5" id="KW-0699">rRNA-binding</keyword>
<evidence type="ECO:0000256" key="4">
    <source>
        <dbReference type="ARBA" id="ARBA00023274"/>
    </source>
</evidence>
<dbReference type="InterPro" id="IPR020930">
    <property type="entry name" value="Ribosomal_uL5_bac-type"/>
</dbReference>
<feature type="compositionally biased region" description="Low complexity" evidence="6">
    <location>
        <begin position="206"/>
        <end position="217"/>
    </location>
</feature>
<dbReference type="InterPro" id="IPR001021">
    <property type="entry name" value="Ribosomal_bL25_long"/>
</dbReference>
<feature type="domain" description="Large ribosomal subunit protein bL25 L25" evidence="7">
    <location>
        <begin position="7"/>
        <end position="93"/>
    </location>
</feature>
<dbReference type="GO" id="GO:0005840">
    <property type="term" value="C:ribosome"/>
    <property type="evidence" value="ECO:0007669"/>
    <property type="project" value="UniProtKB-KW"/>
</dbReference>
<gene>
    <name evidence="5" type="primary">rplY</name>
    <name evidence="5" type="synonym">ctc</name>
    <name evidence="9" type="ORF">QP029_08255</name>
</gene>
<dbReference type="NCBIfam" id="NF004131">
    <property type="entry name" value="PRK05618.2-1"/>
    <property type="match status" value="1"/>
</dbReference>
<dbReference type="Pfam" id="PF14693">
    <property type="entry name" value="Ribosomal_TL5_C"/>
    <property type="match status" value="1"/>
</dbReference>
<evidence type="ECO:0000259" key="8">
    <source>
        <dbReference type="Pfam" id="PF14693"/>
    </source>
</evidence>
<accession>A0ABY8VHV3</accession>
<comment type="similarity">
    <text evidence="5">Belongs to the bacterial ribosomal protein bL25 family. CTC subfamily.</text>
</comment>
<dbReference type="InterPro" id="IPR037121">
    <property type="entry name" value="Ribosomal_bL25_C"/>
</dbReference>
<comment type="function">
    <text evidence="5">This is one of the proteins that binds to the 5S RNA in the ribosome where it forms part of the central protuberance.</text>
</comment>
<evidence type="ECO:0000256" key="1">
    <source>
        <dbReference type="ARBA" id="ARBA00022730"/>
    </source>
</evidence>
<feature type="compositionally biased region" description="Acidic residues" evidence="6">
    <location>
        <begin position="180"/>
        <end position="191"/>
    </location>
</feature>
<keyword evidence="2 5" id="KW-0694">RNA-binding</keyword>
<dbReference type="PANTHER" id="PTHR33284:SF1">
    <property type="entry name" value="RIBOSOMAL PROTEIN L25_GLN-TRNA SYNTHETASE, ANTI-CODON-BINDING DOMAIN-CONTAINING PROTEIN"/>
    <property type="match status" value="1"/>
</dbReference>
<dbReference type="RefSeq" id="WP_284873866.1">
    <property type="nucleotide sequence ID" value="NZ_CP126970.1"/>
</dbReference>
<dbReference type="Proteomes" id="UP001238805">
    <property type="component" value="Chromosome"/>
</dbReference>
<feature type="region of interest" description="Disordered" evidence="6">
    <location>
        <begin position="178"/>
        <end position="217"/>
    </location>
</feature>
<dbReference type="Gene3D" id="2.170.120.20">
    <property type="entry name" value="Ribosomal protein L25, beta domain"/>
    <property type="match status" value="1"/>
</dbReference>
<name>A0ABY8VHV3_9CORY</name>
<protein>
    <recommendedName>
        <fullName evidence="5">Large ribosomal subunit protein bL25</fullName>
    </recommendedName>
    <alternativeName>
        <fullName evidence="5">General stress protein CTC</fullName>
    </alternativeName>
</protein>
<reference evidence="9 10" key="1">
    <citation type="submission" date="2023-05" db="EMBL/GenBank/DDBJ databases">
        <title>Corynebacterium suedekumii sp. nov. and Corynebacterium breve sp. nov. isolated from raw cow's milk.</title>
        <authorList>
            <person name="Baer M.K."/>
            <person name="Mehl L."/>
            <person name="Hellmuth R."/>
            <person name="Marke G."/>
            <person name="Lipski A."/>
        </authorList>
    </citation>
    <scope>NUCLEOTIDE SEQUENCE [LARGE SCALE GENOMIC DNA]</scope>
    <source>
        <strain evidence="9 10">LM112</strain>
    </source>
</reference>